<evidence type="ECO:0000313" key="6">
    <source>
        <dbReference type="Proteomes" id="UP000490939"/>
    </source>
</evidence>
<dbReference type="Proteomes" id="UP000447873">
    <property type="component" value="Unassembled WGS sequence"/>
</dbReference>
<dbReference type="GO" id="GO:0045271">
    <property type="term" value="C:respiratory chain complex I"/>
    <property type="evidence" value="ECO:0007669"/>
    <property type="project" value="InterPro"/>
</dbReference>
<dbReference type="Proteomes" id="UP000490939">
    <property type="component" value="Unassembled WGS sequence"/>
</dbReference>
<keyword evidence="2" id="KW-0472">Membrane</keyword>
<keyword evidence="2" id="KW-0249">Electron transport</keyword>
<dbReference type="PANTHER" id="PTHR12910">
    <property type="entry name" value="NADH-UBIQUINONE OXIDOREDUCTASE SUBUNIT B17.2"/>
    <property type="match status" value="1"/>
</dbReference>
<dbReference type="AlphaFoldDB" id="A0A8H3VSA5"/>
<name>A0A8H3VSA5_VENIN</name>
<keyword evidence="2" id="KW-0496">Mitochondrion</keyword>
<proteinExistence type="inferred from homology"/>
<comment type="function">
    <text evidence="2">Accessory subunit of the mitochondrial membrane respiratory chain NADH dehydrogenase (Complex I), that is believed not to be involved in catalysis. Complex I functions in the transfer of electrons from NADH to the respiratory chain. The immediate electron acceptor for the enzyme is believed to be ubiquinone.</text>
</comment>
<keyword evidence="2" id="KW-0999">Mitochondrion inner membrane</keyword>
<dbReference type="EMBL" id="WNWR01000077">
    <property type="protein sequence ID" value="KAE9991939.1"/>
    <property type="molecule type" value="Genomic_DNA"/>
</dbReference>
<organism evidence="4 6">
    <name type="scientific">Venturia inaequalis</name>
    <name type="common">Apple scab fungus</name>
    <dbReference type="NCBI Taxonomy" id="5025"/>
    <lineage>
        <taxon>Eukaryota</taxon>
        <taxon>Fungi</taxon>
        <taxon>Dikarya</taxon>
        <taxon>Ascomycota</taxon>
        <taxon>Pezizomycotina</taxon>
        <taxon>Dothideomycetes</taxon>
        <taxon>Pleosporomycetidae</taxon>
        <taxon>Venturiales</taxon>
        <taxon>Venturiaceae</taxon>
        <taxon>Venturia</taxon>
    </lineage>
</organism>
<gene>
    <name evidence="4" type="ORF">EG327_010617</name>
    <name evidence="3" type="ORF">EG328_006262</name>
</gene>
<evidence type="ECO:0000313" key="5">
    <source>
        <dbReference type="Proteomes" id="UP000447873"/>
    </source>
</evidence>
<keyword evidence="2" id="KW-0813">Transport</keyword>
<dbReference type="GO" id="GO:0006979">
    <property type="term" value="P:response to oxidative stress"/>
    <property type="evidence" value="ECO:0007669"/>
    <property type="project" value="TreeGrafter"/>
</dbReference>
<evidence type="ECO:0000313" key="4">
    <source>
        <dbReference type="EMBL" id="KAE9991939.1"/>
    </source>
</evidence>
<sequence length="156" mass="18181">MSTILRTLRNLRKIGIKEYGHQLQNIGDTKAGTLIATDGFGNKYYENLEQELPLRTRWVDYKDAEFQPDHISPGWHAWMSYMVDKPPTQDKLLQTGLREWEPKEHKANFTASRSAYKPYSTCDKAEVFPMDARGQAKDMNTQRRVGRENAVFVDRR</sequence>
<evidence type="ECO:0000256" key="2">
    <source>
        <dbReference type="RuleBase" id="RU363103"/>
    </source>
</evidence>
<dbReference type="InterPro" id="IPR007763">
    <property type="entry name" value="NDUFA12"/>
</dbReference>
<dbReference type="PANTHER" id="PTHR12910:SF2">
    <property type="entry name" value="NADH DEHYDROGENASE [UBIQUINONE] 1 ALPHA SUBCOMPLEX SUBUNIT 12"/>
    <property type="match status" value="1"/>
</dbReference>
<dbReference type="EMBL" id="WNWS01000033">
    <property type="protein sequence ID" value="KAE9986259.1"/>
    <property type="molecule type" value="Genomic_DNA"/>
</dbReference>
<evidence type="ECO:0000256" key="1">
    <source>
        <dbReference type="ARBA" id="ARBA00007355"/>
    </source>
</evidence>
<comment type="subcellular location">
    <subcellularLocation>
        <location evidence="2">Mitochondrion inner membrane</location>
        <topology evidence="2">Peripheral membrane protein</topology>
        <orientation evidence="2">Matrix side</orientation>
    </subcellularLocation>
</comment>
<protein>
    <recommendedName>
        <fullName evidence="2">NADH dehydrogenase [ubiquinone] 1 alpha subcomplex subunit</fullName>
    </recommendedName>
</protein>
<reference evidence="4 6" key="1">
    <citation type="submission" date="2019-07" db="EMBL/GenBank/DDBJ databases">
        <title>Venturia inaequalis Genome Resource.</title>
        <authorList>
            <person name="Lichtner F.J."/>
        </authorList>
    </citation>
    <scope>NUCLEOTIDE SEQUENCE [LARGE SCALE GENOMIC DNA]</scope>
    <source>
        <strain evidence="3 5">120213</strain>
        <strain evidence="4 6">DMI_063113</strain>
    </source>
</reference>
<keyword evidence="6" id="KW-1185">Reference proteome</keyword>
<accession>A0A8H3VSA5</accession>
<dbReference type="GO" id="GO:0005743">
    <property type="term" value="C:mitochondrial inner membrane"/>
    <property type="evidence" value="ECO:0007669"/>
    <property type="project" value="UniProtKB-SubCell"/>
</dbReference>
<comment type="caution">
    <text evidence="4">The sequence shown here is derived from an EMBL/GenBank/DDBJ whole genome shotgun (WGS) entry which is preliminary data.</text>
</comment>
<keyword evidence="2" id="KW-0679">Respiratory chain</keyword>
<evidence type="ECO:0000313" key="3">
    <source>
        <dbReference type="EMBL" id="KAE9986259.1"/>
    </source>
</evidence>
<dbReference type="Pfam" id="PF05071">
    <property type="entry name" value="NDUFA12"/>
    <property type="match status" value="1"/>
</dbReference>
<comment type="similarity">
    <text evidence="1 2">Belongs to the complex I NDUFA12 subunit family.</text>
</comment>